<dbReference type="EMBL" id="CAMXCT020002085">
    <property type="protein sequence ID" value="CAL1148900.1"/>
    <property type="molecule type" value="Genomic_DNA"/>
</dbReference>
<reference evidence="3 4" key="2">
    <citation type="submission" date="2024-05" db="EMBL/GenBank/DDBJ databases">
        <authorList>
            <person name="Chen Y."/>
            <person name="Shah S."/>
            <person name="Dougan E. K."/>
            <person name="Thang M."/>
            <person name="Chan C."/>
        </authorList>
    </citation>
    <scope>NUCLEOTIDE SEQUENCE [LARGE SCALE GENOMIC DNA]</scope>
</reference>
<proteinExistence type="predicted"/>
<name>A0A9P1G2K2_9DINO</name>
<dbReference type="Pfam" id="PF02338">
    <property type="entry name" value="OTU"/>
    <property type="match status" value="1"/>
</dbReference>
<gene>
    <name evidence="2" type="ORF">C1SCF055_LOCUS22075</name>
</gene>
<dbReference type="Gene3D" id="3.90.70.80">
    <property type="match status" value="1"/>
</dbReference>
<protein>
    <submittedName>
        <fullName evidence="3">RNA 2'-phosphotransferase</fullName>
    </submittedName>
</protein>
<dbReference type="Proteomes" id="UP001152797">
    <property type="component" value="Unassembled WGS sequence"/>
</dbReference>
<reference evidence="2" key="1">
    <citation type="submission" date="2022-10" db="EMBL/GenBank/DDBJ databases">
        <authorList>
            <person name="Chen Y."/>
            <person name="Dougan E. K."/>
            <person name="Chan C."/>
            <person name="Rhodes N."/>
            <person name="Thang M."/>
        </authorList>
    </citation>
    <scope>NUCLEOTIDE SEQUENCE</scope>
</reference>
<dbReference type="AlphaFoldDB" id="A0A9P1G2K2"/>
<comment type="caution">
    <text evidence="2">The sequence shown here is derived from an EMBL/GenBank/DDBJ whole genome shotgun (WGS) entry which is preliminary data.</text>
</comment>
<dbReference type="EMBL" id="CAMXCT010002085">
    <property type="protein sequence ID" value="CAI3995525.1"/>
    <property type="molecule type" value="Genomic_DNA"/>
</dbReference>
<sequence>MTSSATEQDWREPKFAQYLRHHVLDVAVDGTIRPPWQSGFGCVPPGLTTYAPNSLERQETLDPAALMVECCAVLRSSLLAGPAGGARGDVLEDGDVESGTTLKRLDLQSIMRHFRKKDAAGTFAASVCSLALSDGTSVRMVYVIPKYILSWTTERRPDTDAVLALSLAQSVEDVQAACAAPETGTIKIACDQEEREETAEPLKSMLKPPQLAASSTGVAPSQEAEMPLLDCQSMVPGSLRDKKQKPVLESCSQDMEKNCLASTVSGLRCSKRRCAGHFCTVHAKLAASEASSDNLFDSVESPAQKALRQWEESRLQLAIRSSLEENEEVLAEIRRSNDLIDRRLQRQGRQRLVVQGDGNCQFAAVLASAQLDMTVGQLRERVVAYLAPLGQKFREKLEERFQGKWSLYLQHISKDGSWGDPLNCGHHRQR</sequence>
<organism evidence="2">
    <name type="scientific">Cladocopium goreaui</name>
    <dbReference type="NCBI Taxonomy" id="2562237"/>
    <lineage>
        <taxon>Eukaryota</taxon>
        <taxon>Sar</taxon>
        <taxon>Alveolata</taxon>
        <taxon>Dinophyceae</taxon>
        <taxon>Suessiales</taxon>
        <taxon>Symbiodiniaceae</taxon>
        <taxon>Cladocopium</taxon>
    </lineage>
</organism>
<keyword evidence="4" id="KW-1185">Reference proteome</keyword>
<feature type="domain" description="OTU" evidence="1">
    <location>
        <begin position="355"/>
        <end position="422"/>
    </location>
</feature>
<evidence type="ECO:0000313" key="2">
    <source>
        <dbReference type="EMBL" id="CAI3995525.1"/>
    </source>
</evidence>
<accession>A0A9P1G2K2</accession>
<evidence type="ECO:0000313" key="4">
    <source>
        <dbReference type="Proteomes" id="UP001152797"/>
    </source>
</evidence>
<evidence type="ECO:0000313" key="3">
    <source>
        <dbReference type="EMBL" id="CAL4782837.1"/>
    </source>
</evidence>
<dbReference type="EMBL" id="CAMXCT030002085">
    <property type="protein sequence ID" value="CAL4782837.1"/>
    <property type="molecule type" value="Genomic_DNA"/>
</dbReference>
<evidence type="ECO:0000259" key="1">
    <source>
        <dbReference type="Pfam" id="PF02338"/>
    </source>
</evidence>
<dbReference type="InterPro" id="IPR003323">
    <property type="entry name" value="OTU_dom"/>
</dbReference>